<protein>
    <submittedName>
        <fullName evidence="3">Slr0868 protein</fullName>
    </submittedName>
</protein>
<evidence type="ECO:0000259" key="2">
    <source>
        <dbReference type="PROSITE" id="PS50011"/>
    </source>
</evidence>
<dbReference type="GO" id="GO:0005524">
    <property type="term" value="F:ATP binding"/>
    <property type="evidence" value="ECO:0007669"/>
    <property type="project" value="UniProtKB-UniRule"/>
</dbReference>
<dbReference type="EnsemblBacteria" id="BAA17816">
    <property type="protein sequence ID" value="BAA17816"/>
    <property type="gene ID" value="BAA17816"/>
</dbReference>
<evidence type="ECO:0000313" key="3">
    <source>
        <dbReference type="EMBL" id="BAA17816.1"/>
    </source>
</evidence>
<feature type="binding site" evidence="1">
    <location>
        <position position="66"/>
    </location>
    <ligand>
        <name>ATP</name>
        <dbReference type="ChEBI" id="CHEBI:30616"/>
    </ligand>
</feature>
<dbReference type="STRING" id="1148.gene:10498684"/>
<dbReference type="SUPFAM" id="SSF56112">
    <property type="entry name" value="Protein kinase-like (PK-like)"/>
    <property type="match status" value="1"/>
</dbReference>
<dbReference type="GO" id="GO:0004672">
    <property type="term" value="F:protein kinase activity"/>
    <property type="evidence" value="ECO:0007669"/>
    <property type="project" value="InterPro"/>
</dbReference>
<dbReference type="InterPro" id="IPR000719">
    <property type="entry name" value="Prot_kinase_dom"/>
</dbReference>
<dbReference type="EMBL" id="BA000022">
    <property type="protein sequence ID" value="BAA17816.1"/>
    <property type="molecule type" value="Genomic_DNA"/>
</dbReference>
<accession>P73764</accession>
<sequence length="101" mass="11565">MELSLFYQDPNLIIEFMFLQSWKSLEGTHLKDKYLLETLLGIGGFGAVFLSKTVGHDGAIAKVAVKLMVWDSKREKEQTQELELATTLKHDRLINFVDLDH</sequence>
<proteinExistence type="predicted"/>
<dbReference type="AlphaFoldDB" id="P73764"/>
<reference evidence="3 4" key="1">
    <citation type="journal article" date="1995" name="DNA Res.">
        <title>Sequence analysis of the genome of the unicellular cyanobacterium Synechocystis sp. strain PCC6803. I. Sequence features in the 1 Mb region from map positions 64% to 92% of the genome.</title>
        <authorList>
            <person name="Kaneko T."/>
            <person name="Tanaka A."/>
            <person name="Sato S."/>
            <person name="Kotani H."/>
            <person name="Sazuka T."/>
            <person name="Miyajima N."/>
            <person name="Sugiura M."/>
            <person name="Tabata S."/>
        </authorList>
    </citation>
    <scope>NUCLEOTIDE SEQUENCE [LARGE SCALE GENOMIC DNA]</scope>
    <source>
        <strain evidence="4">ATCC 27184 / PCC 6803 / Kazusa</strain>
    </source>
</reference>
<dbReference type="PROSITE" id="PS50011">
    <property type="entry name" value="PROTEIN_KINASE_DOM"/>
    <property type="match status" value="1"/>
</dbReference>
<reference evidence="3 4" key="2">
    <citation type="journal article" date="1996" name="DNA Res.">
        <title>Sequence analysis of the genome of the unicellular cyanobacterium Synechocystis sp. strain PCC6803. II. Sequence determination of the entire genome and assignment of potential protein-coding regions.</title>
        <authorList>
            <person name="Kaneko T."/>
            <person name="Sato S."/>
            <person name="Kotani H."/>
            <person name="Tanaka A."/>
            <person name="Asamizu E."/>
            <person name="Nakamura Y."/>
            <person name="Miyajima N."/>
            <person name="Hirosawa M."/>
            <person name="Sugiura M."/>
            <person name="Sasamoto S."/>
            <person name="Kimura T."/>
            <person name="Hosouchi T."/>
            <person name="Matsuno A."/>
            <person name="Muraki A."/>
            <person name="Nakazaki N."/>
            <person name="Naruo K."/>
            <person name="Okumura S."/>
            <person name="Shimpo S."/>
            <person name="Takeuchi C."/>
            <person name="Wada T."/>
            <person name="Watanabe A."/>
            <person name="Yamada M."/>
            <person name="Yasuda M."/>
            <person name="Tabata S."/>
        </authorList>
    </citation>
    <scope>NUCLEOTIDE SEQUENCE [LARGE SCALE GENOMIC DNA]</scope>
    <source>
        <strain evidence="4">ATCC 27184 / PCC 6803 / Kazusa</strain>
    </source>
</reference>
<dbReference type="KEGG" id="syn:slr0868"/>
<keyword evidence="1" id="KW-0547">Nucleotide-binding</keyword>
<keyword evidence="1" id="KW-0067">ATP-binding</keyword>
<dbReference type="PROSITE" id="PS00107">
    <property type="entry name" value="PROTEIN_KINASE_ATP"/>
    <property type="match status" value="1"/>
</dbReference>
<organism evidence="3 4">
    <name type="scientific">Synechocystis sp. (strain ATCC 27184 / PCC 6803 / Kazusa)</name>
    <dbReference type="NCBI Taxonomy" id="1111708"/>
    <lineage>
        <taxon>Bacteria</taxon>
        <taxon>Bacillati</taxon>
        <taxon>Cyanobacteriota</taxon>
        <taxon>Cyanophyceae</taxon>
        <taxon>Synechococcales</taxon>
        <taxon>Merismopediaceae</taxon>
        <taxon>Synechocystis</taxon>
    </lineage>
</organism>
<dbReference type="PIR" id="S74855">
    <property type="entry name" value="S74855"/>
</dbReference>
<gene>
    <name evidence="3" type="ordered locus">slr0868</name>
</gene>
<feature type="domain" description="Protein kinase" evidence="2">
    <location>
        <begin position="34"/>
        <end position="101"/>
    </location>
</feature>
<dbReference type="Gene3D" id="3.30.200.20">
    <property type="entry name" value="Phosphorylase Kinase, domain 1"/>
    <property type="match status" value="1"/>
</dbReference>
<dbReference type="InterPro" id="IPR011009">
    <property type="entry name" value="Kinase-like_dom_sf"/>
</dbReference>
<dbReference type="InParanoid" id="P73764"/>
<dbReference type="Proteomes" id="UP000001425">
    <property type="component" value="Chromosome"/>
</dbReference>
<dbReference type="IntAct" id="P73764">
    <property type="interactions" value="3"/>
</dbReference>
<evidence type="ECO:0000313" key="4">
    <source>
        <dbReference type="Proteomes" id="UP000001425"/>
    </source>
</evidence>
<name>P73764_SYNY3</name>
<dbReference type="InterPro" id="IPR017441">
    <property type="entry name" value="Protein_kinase_ATP_BS"/>
</dbReference>
<evidence type="ECO:0000256" key="1">
    <source>
        <dbReference type="PROSITE-ProRule" id="PRU10141"/>
    </source>
</evidence>
<keyword evidence="4" id="KW-1185">Reference proteome</keyword>
<dbReference type="PaxDb" id="1148-1652898"/>
<dbReference type="eggNOG" id="COG0515">
    <property type="taxonomic scope" value="Bacteria"/>
</dbReference>